<protein>
    <submittedName>
        <fullName evidence="1">Uncharacterized protein</fullName>
    </submittedName>
</protein>
<comment type="caution">
    <text evidence="1">The sequence shown here is derived from an EMBL/GenBank/DDBJ whole genome shotgun (WGS) entry which is preliminary data.</text>
</comment>
<accession>A0A2G1VW84</accession>
<dbReference type="RefSeq" id="WP_099644581.1">
    <property type="nucleotide sequence ID" value="NZ_KZ319287.1"/>
</dbReference>
<gene>
    <name evidence="1" type="ORF">CJ305_02110</name>
</gene>
<dbReference type="AlphaFoldDB" id="A0A2G1VW84"/>
<sequence length="195" mass="22691">MAELINNINLENDKDYQALYSSQLYGTFFMVYGKFKAKKSQENSNAYHIQSLKLRILNYKGPVDLKIQDAQLLDLKTENYVEKDGALLKIKVGIMGGGYEYDVTNFPELNLTKYPKNYLYVKREVKAMSKQEMNETGIFDNEYYYREGFTITEYEDDIKIEQKIHDRVINPSSLPDDEESLIGGKRCPNSKNFII</sequence>
<name>A0A2G1VW84_9FLAO</name>
<dbReference type="EMBL" id="NQXA01000001">
    <property type="protein sequence ID" value="PHQ31042.1"/>
    <property type="molecule type" value="Genomic_DNA"/>
</dbReference>
<evidence type="ECO:0000313" key="2">
    <source>
        <dbReference type="Proteomes" id="UP000229433"/>
    </source>
</evidence>
<dbReference type="OrthoDB" id="1165055at2"/>
<reference evidence="1 2" key="1">
    <citation type="submission" date="2017-08" db="EMBL/GenBank/DDBJ databases">
        <title>The whole genome shortgun sequences of strain Leeuwenhoekiella nanhaiensis G18 from the South China Sea.</title>
        <authorList>
            <person name="Liu Q."/>
        </authorList>
    </citation>
    <scope>NUCLEOTIDE SEQUENCE [LARGE SCALE GENOMIC DNA]</scope>
    <source>
        <strain evidence="1 2">G18</strain>
    </source>
</reference>
<proteinExistence type="predicted"/>
<dbReference type="Proteomes" id="UP000229433">
    <property type="component" value="Unassembled WGS sequence"/>
</dbReference>
<evidence type="ECO:0000313" key="1">
    <source>
        <dbReference type="EMBL" id="PHQ31042.1"/>
    </source>
</evidence>
<keyword evidence="2" id="KW-1185">Reference proteome</keyword>
<organism evidence="1 2">
    <name type="scientific">Leeuwenhoekiella nanhaiensis</name>
    <dbReference type="NCBI Taxonomy" id="1655491"/>
    <lineage>
        <taxon>Bacteria</taxon>
        <taxon>Pseudomonadati</taxon>
        <taxon>Bacteroidota</taxon>
        <taxon>Flavobacteriia</taxon>
        <taxon>Flavobacteriales</taxon>
        <taxon>Flavobacteriaceae</taxon>
        <taxon>Leeuwenhoekiella</taxon>
    </lineage>
</organism>